<protein>
    <submittedName>
        <fullName evidence="7">YIP1 family protein</fullName>
    </submittedName>
</protein>
<evidence type="ECO:0000256" key="4">
    <source>
        <dbReference type="ARBA" id="ARBA00023136"/>
    </source>
</evidence>
<evidence type="ECO:0000256" key="5">
    <source>
        <dbReference type="SAM" id="Phobius"/>
    </source>
</evidence>
<dbReference type="InterPro" id="IPR006977">
    <property type="entry name" value="Yip1_dom"/>
</dbReference>
<feature type="transmembrane region" description="Helical" evidence="5">
    <location>
        <begin position="220"/>
        <end position="244"/>
    </location>
</feature>
<feature type="transmembrane region" description="Helical" evidence="5">
    <location>
        <begin position="147"/>
        <end position="167"/>
    </location>
</feature>
<evidence type="ECO:0000256" key="2">
    <source>
        <dbReference type="ARBA" id="ARBA00022692"/>
    </source>
</evidence>
<evidence type="ECO:0000259" key="6">
    <source>
        <dbReference type="Pfam" id="PF04893"/>
    </source>
</evidence>
<accession>A0A7C2HU57</accession>
<gene>
    <name evidence="7" type="ORF">ENQ34_00940</name>
</gene>
<keyword evidence="4 5" id="KW-0472">Membrane</keyword>
<feature type="transmembrane region" description="Helical" evidence="5">
    <location>
        <begin position="97"/>
        <end position="121"/>
    </location>
</feature>
<organism evidence="7">
    <name type="scientific">Ammonifex degensii</name>
    <dbReference type="NCBI Taxonomy" id="42838"/>
    <lineage>
        <taxon>Bacteria</taxon>
        <taxon>Bacillati</taxon>
        <taxon>Bacillota</taxon>
        <taxon>Clostridia</taxon>
        <taxon>Thermoanaerobacterales</taxon>
        <taxon>Thermoanaerobacteraceae</taxon>
        <taxon>Ammonifex</taxon>
    </lineage>
</organism>
<evidence type="ECO:0000256" key="3">
    <source>
        <dbReference type="ARBA" id="ARBA00022989"/>
    </source>
</evidence>
<feature type="transmembrane region" description="Helical" evidence="5">
    <location>
        <begin position="66"/>
        <end position="85"/>
    </location>
</feature>
<dbReference type="Pfam" id="PF04893">
    <property type="entry name" value="Yip1"/>
    <property type="match status" value="1"/>
</dbReference>
<name>A0A7C2HU57_9THEO</name>
<comment type="subcellular location">
    <subcellularLocation>
        <location evidence="1">Membrane</location>
        <topology evidence="1">Multi-pass membrane protein</topology>
    </subcellularLocation>
</comment>
<keyword evidence="2 5" id="KW-0812">Transmembrane</keyword>
<evidence type="ECO:0000313" key="7">
    <source>
        <dbReference type="EMBL" id="HEL65235.1"/>
    </source>
</evidence>
<evidence type="ECO:0000256" key="1">
    <source>
        <dbReference type="ARBA" id="ARBA00004141"/>
    </source>
</evidence>
<sequence length="247" mass="25931">METTEKNGVLSGSCCGYIDIPGSKMETGERNDALGRPGFLELIYGILFNPVPTFCRIRELPPLGQAALIFFILALSNGILSFSFFRSAFSNLPGADFAAVAPALSGLFPFVIFFALVFSGLKWSLNGAVLHFLAELWGGTGTPKGTLTVYALAGLPGIFLVVAELLLRLLRIPEIAAAVLSSVVGLGILVWGIVLLVLGLRETHNFSTGAAVLTVLTPLAVLILLAIGLGVAVVVLAGVLFPLLHPS</sequence>
<feature type="transmembrane region" description="Helical" evidence="5">
    <location>
        <begin position="179"/>
        <end position="200"/>
    </location>
</feature>
<dbReference type="AlphaFoldDB" id="A0A7C2HU57"/>
<dbReference type="EMBL" id="DSMU01000058">
    <property type="protein sequence ID" value="HEL65235.1"/>
    <property type="molecule type" value="Genomic_DNA"/>
</dbReference>
<dbReference type="GO" id="GO:0016020">
    <property type="term" value="C:membrane"/>
    <property type="evidence" value="ECO:0007669"/>
    <property type="project" value="UniProtKB-SubCell"/>
</dbReference>
<comment type="caution">
    <text evidence="7">The sequence shown here is derived from an EMBL/GenBank/DDBJ whole genome shotgun (WGS) entry which is preliminary data.</text>
</comment>
<reference evidence="7" key="1">
    <citation type="journal article" date="2020" name="mSystems">
        <title>Genome- and Community-Level Interaction Insights into Carbon Utilization and Element Cycling Functions of Hydrothermarchaeota in Hydrothermal Sediment.</title>
        <authorList>
            <person name="Zhou Z."/>
            <person name="Liu Y."/>
            <person name="Xu W."/>
            <person name="Pan J."/>
            <person name="Luo Z.H."/>
            <person name="Li M."/>
        </authorList>
    </citation>
    <scope>NUCLEOTIDE SEQUENCE [LARGE SCALE GENOMIC DNA]</scope>
    <source>
        <strain evidence="7">SpSt-300</strain>
    </source>
</reference>
<proteinExistence type="predicted"/>
<feature type="domain" description="Yip1" evidence="6">
    <location>
        <begin position="45"/>
        <end position="227"/>
    </location>
</feature>
<keyword evidence="3 5" id="KW-1133">Transmembrane helix</keyword>